<evidence type="ECO:0000256" key="3">
    <source>
        <dbReference type="ARBA" id="ARBA00022764"/>
    </source>
</evidence>
<keyword evidence="3" id="KW-0574">Periplasm</keyword>
<proteinExistence type="inferred from homology"/>
<protein>
    <submittedName>
        <fullName evidence="7">Membrane protein</fullName>
    </submittedName>
</protein>
<dbReference type="Proteomes" id="UP000029986">
    <property type="component" value="Chromosome"/>
</dbReference>
<evidence type="ECO:0000256" key="5">
    <source>
        <dbReference type="SAM" id="SignalP"/>
    </source>
</evidence>
<dbReference type="Gene3D" id="3.30.1660.10">
    <property type="entry name" value="Flavin-binding protein dodecin"/>
    <property type="match status" value="1"/>
</dbReference>
<keyword evidence="2 5" id="KW-0732">Signal</keyword>
<dbReference type="KEGG" id="hav:AT03_21275"/>
<keyword evidence="8" id="KW-1185">Reference proteome</keyword>
<dbReference type="GeneID" id="78450787"/>
<gene>
    <name evidence="7" type="ORF">AT03_21275</name>
</gene>
<dbReference type="InterPro" id="IPR051096">
    <property type="entry name" value="BhsA/McbA_stress_biofilm_assoc"/>
</dbReference>
<comment type="subcellular location">
    <subcellularLocation>
        <location evidence="1">Periplasm</location>
    </subcellularLocation>
</comment>
<name>A0A097R7I4_HAFAL</name>
<comment type="similarity">
    <text evidence="4">Belongs to the BhsA/McbA family.</text>
</comment>
<dbReference type="NCBIfam" id="NF047859">
    <property type="entry name" value="StressCuResBhsA"/>
    <property type="match status" value="1"/>
</dbReference>
<dbReference type="OrthoDB" id="6428780at2"/>
<dbReference type="AlphaFoldDB" id="A0A097R7I4"/>
<dbReference type="GO" id="GO:0042597">
    <property type="term" value="C:periplasmic space"/>
    <property type="evidence" value="ECO:0007669"/>
    <property type="project" value="UniProtKB-SubCell"/>
</dbReference>
<dbReference type="InterPro" id="IPR036275">
    <property type="entry name" value="YdgH-like_sf"/>
</dbReference>
<sequence>MKIIKNLAVVFALSATAFAATAADLSSQPTSDMQKMGVVSVSGATNLDGLEARVAAKAEQAGASSYRIISTSGNNKMHATAELYK</sequence>
<evidence type="ECO:0000256" key="4">
    <source>
        <dbReference type="ARBA" id="ARBA00038138"/>
    </source>
</evidence>
<evidence type="ECO:0000259" key="6">
    <source>
        <dbReference type="Pfam" id="PF07338"/>
    </source>
</evidence>
<dbReference type="InterPro" id="IPR010854">
    <property type="entry name" value="YdgH/BhsA/McbA-like_dom"/>
</dbReference>
<feature type="domain" description="YdgH/BhsA/McbA-like" evidence="6">
    <location>
        <begin position="33"/>
        <end position="85"/>
    </location>
</feature>
<evidence type="ECO:0000313" key="8">
    <source>
        <dbReference type="Proteomes" id="UP000029986"/>
    </source>
</evidence>
<feature type="signal peptide" evidence="5">
    <location>
        <begin position="1"/>
        <end position="22"/>
    </location>
</feature>
<dbReference type="EMBL" id="CP009706">
    <property type="protein sequence ID" value="AIU74686.1"/>
    <property type="molecule type" value="Genomic_DNA"/>
</dbReference>
<dbReference type="SUPFAM" id="SSF159871">
    <property type="entry name" value="YdgH-like"/>
    <property type="match status" value="1"/>
</dbReference>
<dbReference type="RefSeq" id="WP_025799557.1">
    <property type="nucleotide sequence ID" value="NZ_CP009706.1"/>
</dbReference>
<dbReference type="InterPro" id="IPR025543">
    <property type="entry name" value="Dodecin-like"/>
</dbReference>
<evidence type="ECO:0000313" key="7">
    <source>
        <dbReference type="EMBL" id="AIU74686.1"/>
    </source>
</evidence>
<dbReference type="PANTHER" id="PTHR34156">
    <property type="entry name" value="OUTER MEMBRANE PROTEIN-RELATED-RELATED"/>
    <property type="match status" value="1"/>
</dbReference>
<dbReference type="PATRIC" id="fig|1453496.5.peg.4377"/>
<evidence type="ECO:0000256" key="2">
    <source>
        <dbReference type="ARBA" id="ARBA00022729"/>
    </source>
</evidence>
<reference evidence="7 8" key="1">
    <citation type="journal article" date="2014" name="Gut Pathog.">
        <title>Gene clusters of Hafnia alvei strain FB1 important in survival and pathogenesis: a draft genome perspective.</title>
        <authorList>
            <person name="Tan J.Y."/>
            <person name="Yin W.F."/>
            <person name="Chan K.G."/>
        </authorList>
    </citation>
    <scope>NUCLEOTIDE SEQUENCE [LARGE SCALE GENOMIC DNA]</scope>
    <source>
        <strain evidence="7 8">FB1</strain>
    </source>
</reference>
<evidence type="ECO:0000256" key="1">
    <source>
        <dbReference type="ARBA" id="ARBA00004418"/>
    </source>
</evidence>
<dbReference type="eggNOG" id="ENOG5032ZBU">
    <property type="taxonomic scope" value="Bacteria"/>
</dbReference>
<dbReference type="PANTHER" id="PTHR34156:SF1">
    <property type="entry name" value="PERIPLASMIC PROTEIN"/>
    <property type="match status" value="1"/>
</dbReference>
<dbReference type="Pfam" id="PF07338">
    <property type="entry name" value="YdgH_BhsA-like"/>
    <property type="match status" value="1"/>
</dbReference>
<organism evidence="7 8">
    <name type="scientific">Hafnia alvei FB1</name>
    <dbReference type="NCBI Taxonomy" id="1453496"/>
    <lineage>
        <taxon>Bacteria</taxon>
        <taxon>Pseudomonadati</taxon>
        <taxon>Pseudomonadota</taxon>
        <taxon>Gammaproteobacteria</taxon>
        <taxon>Enterobacterales</taxon>
        <taxon>Hafniaceae</taxon>
        <taxon>Hafnia</taxon>
    </lineage>
</organism>
<dbReference type="HOGENOM" id="CLU_158602_2_1_6"/>
<accession>A0A097R7I4</accession>
<feature type="chain" id="PRO_5001937362" evidence="5">
    <location>
        <begin position="23"/>
        <end position="85"/>
    </location>
</feature>